<evidence type="ECO:0000256" key="6">
    <source>
        <dbReference type="RuleBase" id="RU365089"/>
    </source>
</evidence>
<evidence type="ECO:0000256" key="7">
    <source>
        <dbReference type="SAM" id="MobiDB-lite"/>
    </source>
</evidence>
<sequence length="369" mass="41784">MESYMTKDDDIIQSLIKQLDLKPSDGDSIEALADKLRKQLYETALAAELEEHLGYSKHARGAKTDGNSRNGYSKKTLKTNKSKVELDIPRDRNGTFEPQIIKKNQTRTGVLDEQIIALYAKGMTTREIADTLQEFYDVDVSATLISHVTDKVIDELTEWQNRPLDAIYPIVYLDCIVLKVRENQRIVNKSIYIALGVNLEGHKELLGLWIAQSEGSRFWLGILTELKNRGLEDILIACVDGLKGFPEAIEAVYPQRPRCSYALCIWYAIPCVLCHGKMLERLLKTSEPYTKRLRNHRACRPWTPLRRSGLITHWPCSRGATTGIMWQRALLTLRTSDGRSIPPTPLSPLTASFARTRSVTSSSRTTRPP</sequence>
<dbReference type="GO" id="GO:0006313">
    <property type="term" value="P:DNA transposition"/>
    <property type="evidence" value="ECO:0007669"/>
    <property type="project" value="UniProtKB-UniRule"/>
</dbReference>
<comment type="similarity">
    <text evidence="2 6">Belongs to the transposase mutator family.</text>
</comment>
<comment type="function">
    <text evidence="1 6">Required for the transposition of the insertion element.</text>
</comment>
<keyword evidence="5 6" id="KW-0233">DNA recombination</keyword>
<dbReference type="EMBL" id="UATH01000001">
    <property type="protein sequence ID" value="SPY07721.1"/>
    <property type="molecule type" value="Genomic_DNA"/>
</dbReference>
<dbReference type="GO" id="GO:0004803">
    <property type="term" value="F:transposase activity"/>
    <property type="evidence" value="ECO:0007669"/>
    <property type="project" value="UniProtKB-UniRule"/>
</dbReference>
<evidence type="ECO:0000256" key="4">
    <source>
        <dbReference type="ARBA" id="ARBA00023125"/>
    </source>
</evidence>
<dbReference type="Pfam" id="PF00872">
    <property type="entry name" value="Transposase_mut"/>
    <property type="match status" value="1"/>
</dbReference>
<dbReference type="NCBIfam" id="NF033543">
    <property type="entry name" value="transpos_IS256"/>
    <property type="match status" value="1"/>
</dbReference>
<dbReference type="InterPro" id="IPR001207">
    <property type="entry name" value="Transposase_mutator"/>
</dbReference>
<keyword evidence="4 6" id="KW-0238">DNA-binding</keyword>
<feature type="compositionally biased region" description="Low complexity" evidence="7">
    <location>
        <begin position="355"/>
        <end position="369"/>
    </location>
</feature>
<evidence type="ECO:0000256" key="2">
    <source>
        <dbReference type="ARBA" id="ARBA00010961"/>
    </source>
</evidence>
<keyword evidence="3 6" id="KW-0815">Transposition</keyword>
<evidence type="ECO:0000256" key="5">
    <source>
        <dbReference type="ARBA" id="ARBA00023172"/>
    </source>
</evidence>
<accession>A0A2X1UTG6</accession>
<dbReference type="PANTHER" id="PTHR33217">
    <property type="entry name" value="TRANSPOSASE FOR INSERTION SEQUENCE ELEMENT IS1081"/>
    <property type="match status" value="1"/>
</dbReference>
<dbReference type="AlphaFoldDB" id="A0A2X1UTG6"/>
<dbReference type="GO" id="GO:0003677">
    <property type="term" value="F:DNA binding"/>
    <property type="evidence" value="ECO:0007669"/>
    <property type="project" value="UniProtKB-UniRule"/>
</dbReference>
<feature type="region of interest" description="Disordered" evidence="7">
    <location>
        <begin position="341"/>
        <end position="369"/>
    </location>
</feature>
<organism evidence="8 9">
    <name type="scientific">Oligella urethralis</name>
    <dbReference type="NCBI Taxonomy" id="90245"/>
    <lineage>
        <taxon>Bacteria</taxon>
        <taxon>Pseudomonadati</taxon>
        <taxon>Pseudomonadota</taxon>
        <taxon>Betaproteobacteria</taxon>
        <taxon>Burkholderiales</taxon>
        <taxon>Alcaligenaceae</taxon>
        <taxon>Oligella</taxon>
    </lineage>
</organism>
<dbReference type="PANTHER" id="PTHR33217:SF5">
    <property type="entry name" value="MUTATOR FAMILY TRANSPOSASE"/>
    <property type="match status" value="1"/>
</dbReference>
<reference evidence="8 9" key="1">
    <citation type="submission" date="2018-06" db="EMBL/GenBank/DDBJ databases">
        <authorList>
            <consortium name="Pathogen Informatics"/>
            <person name="Doyle S."/>
        </authorList>
    </citation>
    <scope>NUCLEOTIDE SEQUENCE [LARGE SCALE GENOMIC DNA]</scope>
    <source>
        <strain evidence="8 9">NCTC11009</strain>
    </source>
</reference>
<keyword evidence="6" id="KW-0814">Transposable element</keyword>
<evidence type="ECO:0000313" key="8">
    <source>
        <dbReference type="EMBL" id="SPY07721.1"/>
    </source>
</evidence>
<evidence type="ECO:0000256" key="3">
    <source>
        <dbReference type="ARBA" id="ARBA00022578"/>
    </source>
</evidence>
<name>A0A2X1UTG6_9BURK</name>
<proteinExistence type="inferred from homology"/>
<gene>
    <name evidence="8" type="ORF">NCTC11009_00933</name>
</gene>
<evidence type="ECO:0000313" key="9">
    <source>
        <dbReference type="Proteomes" id="UP000250242"/>
    </source>
</evidence>
<dbReference type="Proteomes" id="UP000250242">
    <property type="component" value="Unassembled WGS sequence"/>
</dbReference>
<protein>
    <recommendedName>
        <fullName evidence="6">Mutator family transposase</fullName>
    </recommendedName>
</protein>
<evidence type="ECO:0000256" key="1">
    <source>
        <dbReference type="ARBA" id="ARBA00002190"/>
    </source>
</evidence>